<dbReference type="Pfam" id="PF08974">
    <property type="entry name" value="DUF1877"/>
    <property type="match status" value="1"/>
</dbReference>
<dbReference type="Gene3D" id="3.40.1760.10">
    <property type="entry name" value="YfbM-like super family"/>
    <property type="match status" value="1"/>
</dbReference>
<organism evidence="1 2">
    <name type="scientific">Pedobacter helvus</name>
    <dbReference type="NCBI Taxonomy" id="2563444"/>
    <lineage>
        <taxon>Bacteria</taxon>
        <taxon>Pseudomonadati</taxon>
        <taxon>Bacteroidota</taxon>
        <taxon>Sphingobacteriia</taxon>
        <taxon>Sphingobacteriales</taxon>
        <taxon>Sphingobacteriaceae</taxon>
        <taxon>Pedobacter</taxon>
    </lineage>
</organism>
<name>A0ABW9JKR4_9SPHI</name>
<dbReference type="InterPro" id="IPR015068">
    <property type="entry name" value="DUF1877"/>
</dbReference>
<gene>
    <name evidence="1" type="ORF">E5L68_016730</name>
</gene>
<accession>A0ABW9JKR4</accession>
<evidence type="ECO:0000313" key="1">
    <source>
        <dbReference type="EMBL" id="MFN0293040.1"/>
    </source>
</evidence>
<comment type="caution">
    <text evidence="1">The sequence shown here is derived from an EMBL/GenBank/DDBJ whole genome shotgun (WGS) entry which is preliminary data.</text>
</comment>
<proteinExistence type="predicted"/>
<dbReference type="SUPFAM" id="SSF111069">
    <property type="entry name" value="Hypothetical protein yfbM"/>
    <property type="match status" value="1"/>
</dbReference>
<dbReference type="RefSeq" id="WP_138731371.1">
    <property type="nucleotide sequence ID" value="NZ_SRMP02000043.1"/>
</dbReference>
<evidence type="ECO:0000313" key="2">
    <source>
        <dbReference type="Proteomes" id="UP001517367"/>
    </source>
</evidence>
<dbReference type="InterPro" id="IPR035944">
    <property type="entry name" value="YfbM-like_sf"/>
</dbReference>
<keyword evidence="2" id="KW-1185">Reference proteome</keyword>
<sequence>MSQSATLYRISNDTFRQLETSADRPQFEISSAKNYTTFQGSFMGLEYILSKGQDISTTEIINEIFNPKKSLGGQDIEKLSLEEQMEFYENGGVIYYLDTTTISKLNNLLDTFSEADIQTKYDANELNDNGIYPAVWHNDNSPDQAYNKRHIIEDFKELKTIINQAREDNDYIFVFVG</sequence>
<dbReference type="Proteomes" id="UP001517367">
    <property type="component" value="Unassembled WGS sequence"/>
</dbReference>
<dbReference type="EMBL" id="SRMP02000043">
    <property type="protein sequence ID" value="MFN0293040.1"/>
    <property type="molecule type" value="Genomic_DNA"/>
</dbReference>
<reference evidence="1 2" key="1">
    <citation type="submission" date="2024-12" db="EMBL/GenBank/DDBJ databases">
        <authorList>
            <person name="Hu S."/>
        </authorList>
    </citation>
    <scope>NUCLEOTIDE SEQUENCE [LARGE SCALE GENOMIC DNA]</scope>
    <source>
        <strain evidence="1 2">P-25</strain>
    </source>
</reference>
<protein>
    <submittedName>
        <fullName evidence="1">DUF1877 family protein</fullName>
    </submittedName>
</protein>